<dbReference type="EC" id="3.1.3.18" evidence="1"/>
<dbReference type="Gene3D" id="3.40.50.1000">
    <property type="entry name" value="HAD superfamily/HAD-like"/>
    <property type="match status" value="1"/>
</dbReference>
<dbReference type="GO" id="GO:0005829">
    <property type="term" value="C:cytosol"/>
    <property type="evidence" value="ECO:0007669"/>
    <property type="project" value="TreeGrafter"/>
</dbReference>
<dbReference type="Gene3D" id="1.10.150.240">
    <property type="entry name" value="Putative phosphatase, domain 2"/>
    <property type="match status" value="1"/>
</dbReference>
<dbReference type="SUPFAM" id="SSF56784">
    <property type="entry name" value="HAD-like"/>
    <property type="match status" value="1"/>
</dbReference>
<sequence length="245" mass="25592">MNHAPHSTAHGPPGPEPDRLRLVVFDVDGTLVDSQHNIIAAMAMACEGAGVPVPPHTATRAVIGLSLAEAVATVTPSANDGQRRHVAALYKQAFVALRSRPDHDEPLFPGVHRALEALETLGCVLGLATGKSRRGVDAVVERHGLEGRFVTVQTADDAPGKPHPAMLLRAMAAVGADPDRTVMVGDTRFDMEMARAAGTDAVGVGWGYHPVEELTAAGARLVLPRFEALAANLPWSAGARAATPA</sequence>
<dbReference type="AlphaFoldDB" id="A0A7W6WL68"/>
<dbReference type="InterPro" id="IPR036412">
    <property type="entry name" value="HAD-like_sf"/>
</dbReference>
<dbReference type="GO" id="GO:0006281">
    <property type="term" value="P:DNA repair"/>
    <property type="evidence" value="ECO:0007669"/>
    <property type="project" value="TreeGrafter"/>
</dbReference>
<gene>
    <name evidence="1" type="ORF">GGD88_001822</name>
</gene>
<accession>A0A7W6WL68</accession>
<dbReference type="Proteomes" id="UP000555728">
    <property type="component" value="Unassembled WGS sequence"/>
</dbReference>
<dbReference type="PANTHER" id="PTHR43434">
    <property type="entry name" value="PHOSPHOGLYCOLATE PHOSPHATASE"/>
    <property type="match status" value="1"/>
</dbReference>
<dbReference type="RefSeq" id="WP_184434431.1">
    <property type="nucleotide sequence ID" value="NZ_JACIGI010000012.1"/>
</dbReference>
<keyword evidence="2" id="KW-1185">Reference proteome</keyword>
<reference evidence="1 2" key="1">
    <citation type="submission" date="2020-08" db="EMBL/GenBank/DDBJ databases">
        <title>Genome sequencing of Purple Non-Sulfur Bacteria from various extreme environments.</title>
        <authorList>
            <person name="Mayer M."/>
        </authorList>
    </citation>
    <scope>NUCLEOTIDE SEQUENCE [LARGE SCALE GENOMIC DNA]</scope>
    <source>
        <strain evidence="1 2">JA135</strain>
    </source>
</reference>
<name>A0A7W6WL68_9PROT</name>
<dbReference type="SFLD" id="SFLDG01129">
    <property type="entry name" value="C1.5:_HAD__Beta-PGM__Phosphata"/>
    <property type="match status" value="1"/>
</dbReference>
<dbReference type="GO" id="GO:0008967">
    <property type="term" value="F:phosphoglycolate phosphatase activity"/>
    <property type="evidence" value="ECO:0007669"/>
    <property type="project" value="UniProtKB-EC"/>
</dbReference>
<evidence type="ECO:0000313" key="2">
    <source>
        <dbReference type="Proteomes" id="UP000555728"/>
    </source>
</evidence>
<dbReference type="NCBIfam" id="TIGR01549">
    <property type="entry name" value="HAD-SF-IA-v1"/>
    <property type="match status" value="1"/>
</dbReference>
<dbReference type="Pfam" id="PF13419">
    <property type="entry name" value="HAD_2"/>
    <property type="match status" value="1"/>
</dbReference>
<dbReference type="InterPro" id="IPR041492">
    <property type="entry name" value="HAD_2"/>
</dbReference>
<dbReference type="SFLD" id="SFLDS00003">
    <property type="entry name" value="Haloacid_Dehalogenase"/>
    <property type="match status" value="1"/>
</dbReference>
<proteinExistence type="predicted"/>
<dbReference type="InterPro" id="IPR050155">
    <property type="entry name" value="HAD-like_hydrolase_sf"/>
</dbReference>
<dbReference type="NCBIfam" id="TIGR01509">
    <property type="entry name" value="HAD-SF-IA-v3"/>
    <property type="match status" value="1"/>
</dbReference>
<organism evidence="1 2">
    <name type="scientific">Roseospira goensis</name>
    <dbReference type="NCBI Taxonomy" id="391922"/>
    <lineage>
        <taxon>Bacteria</taxon>
        <taxon>Pseudomonadati</taxon>
        <taxon>Pseudomonadota</taxon>
        <taxon>Alphaproteobacteria</taxon>
        <taxon>Rhodospirillales</taxon>
        <taxon>Rhodospirillaceae</taxon>
        <taxon>Roseospira</taxon>
    </lineage>
</organism>
<dbReference type="InterPro" id="IPR006439">
    <property type="entry name" value="HAD-SF_hydro_IA"/>
</dbReference>
<keyword evidence="1" id="KW-0378">Hydrolase</keyword>
<dbReference type="InterPro" id="IPR023214">
    <property type="entry name" value="HAD_sf"/>
</dbReference>
<protein>
    <submittedName>
        <fullName evidence="1">Phosphoglycolate phosphatase</fullName>
        <ecNumber evidence="1">3.1.3.18</ecNumber>
    </submittedName>
</protein>
<dbReference type="SFLD" id="SFLDG01135">
    <property type="entry name" value="C1.5.6:_HAD__Beta-PGM__Phospha"/>
    <property type="match status" value="1"/>
</dbReference>
<dbReference type="PANTHER" id="PTHR43434:SF24">
    <property type="entry name" value="HYDROLASE-RELATED"/>
    <property type="match status" value="1"/>
</dbReference>
<evidence type="ECO:0000313" key="1">
    <source>
        <dbReference type="EMBL" id="MBB4286097.1"/>
    </source>
</evidence>
<dbReference type="InterPro" id="IPR023198">
    <property type="entry name" value="PGP-like_dom2"/>
</dbReference>
<comment type="caution">
    <text evidence="1">The sequence shown here is derived from an EMBL/GenBank/DDBJ whole genome shotgun (WGS) entry which is preliminary data.</text>
</comment>
<dbReference type="EMBL" id="JACIGI010000012">
    <property type="protein sequence ID" value="MBB4286097.1"/>
    <property type="molecule type" value="Genomic_DNA"/>
</dbReference>